<evidence type="ECO:0000313" key="2">
    <source>
        <dbReference type="EMBL" id="KAG1341812.1"/>
    </source>
</evidence>
<dbReference type="PANTHER" id="PTHR11802">
    <property type="entry name" value="SERINE PROTEASE FAMILY S10 SERINE CARBOXYPEPTIDASE"/>
    <property type="match status" value="1"/>
</dbReference>
<dbReference type="Pfam" id="PF00450">
    <property type="entry name" value="Peptidase_S10"/>
    <property type="match status" value="1"/>
</dbReference>
<dbReference type="GO" id="GO:0019748">
    <property type="term" value="P:secondary metabolic process"/>
    <property type="evidence" value="ECO:0007669"/>
    <property type="project" value="TreeGrafter"/>
</dbReference>
<comment type="similarity">
    <text evidence="1">Belongs to the peptidase S10 family.</text>
</comment>
<sequence>MQWLIDHPKFLSNPLYIGGDSYSGIVVPVVAQEIANGVQDGDELLYNLKGYLVGNPATDEKFDNGAFVPYAHGMGLISDELYEVKIFIQTFS</sequence>
<accession>A0A8K0I7G8</accession>
<keyword evidence="2" id="KW-0121">Carboxypeptidase</keyword>
<dbReference type="PANTHER" id="PTHR11802:SF29">
    <property type="entry name" value="SERINE CARBOXYPEPTIDASE-LIKE 19"/>
    <property type="match status" value="1"/>
</dbReference>
<comment type="caution">
    <text evidence="2">The sequence shown here is derived from an EMBL/GenBank/DDBJ whole genome shotgun (WGS) entry which is preliminary data.</text>
</comment>
<dbReference type="Proteomes" id="UP000797356">
    <property type="component" value="Chromosome 5"/>
</dbReference>
<protein>
    <submittedName>
        <fullName evidence="2">Putative Serine carboxypeptidase-like 18</fullName>
    </submittedName>
</protein>
<dbReference type="Gene3D" id="3.40.50.1820">
    <property type="entry name" value="alpha/beta hydrolase"/>
    <property type="match status" value="1"/>
</dbReference>
<organism evidence="2 3">
    <name type="scientific">Cocos nucifera</name>
    <name type="common">Coconut palm</name>
    <dbReference type="NCBI Taxonomy" id="13894"/>
    <lineage>
        <taxon>Eukaryota</taxon>
        <taxon>Viridiplantae</taxon>
        <taxon>Streptophyta</taxon>
        <taxon>Embryophyta</taxon>
        <taxon>Tracheophyta</taxon>
        <taxon>Spermatophyta</taxon>
        <taxon>Magnoliopsida</taxon>
        <taxon>Liliopsida</taxon>
        <taxon>Arecaceae</taxon>
        <taxon>Arecoideae</taxon>
        <taxon>Cocoseae</taxon>
        <taxon>Attaleinae</taxon>
        <taxon>Cocos</taxon>
    </lineage>
</organism>
<keyword evidence="3" id="KW-1185">Reference proteome</keyword>
<dbReference type="InterPro" id="IPR029058">
    <property type="entry name" value="AB_hydrolase_fold"/>
</dbReference>
<reference evidence="2" key="2">
    <citation type="submission" date="2019-07" db="EMBL/GenBank/DDBJ databases">
        <authorList>
            <person name="Yang Y."/>
            <person name="Bocs S."/>
            <person name="Baudouin L."/>
        </authorList>
    </citation>
    <scope>NUCLEOTIDE SEQUENCE</scope>
    <source>
        <tissue evidence="2">Spear leaf of Hainan Tall coconut</tissue>
    </source>
</reference>
<dbReference type="GO" id="GO:0006508">
    <property type="term" value="P:proteolysis"/>
    <property type="evidence" value="ECO:0007669"/>
    <property type="project" value="InterPro"/>
</dbReference>
<dbReference type="SUPFAM" id="SSF53474">
    <property type="entry name" value="alpha/beta-Hydrolases"/>
    <property type="match status" value="1"/>
</dbReference>
<name>A0A8K0I7G8_COCNU</name>
<dbReference type="EMBL" id="CM017876">
    <property type="protein sequence ID" value="KAG1341812.1"/>
    <property type="molecule type" value="Genomic_DNA"/>
</dbReference>
<keyword evidence="2" id="KW-0645">Protease</keyword>
<dbReference type="AlphaFoldDB" id="A0A8K0I7G8"/>
<keyword evidence="2" id="KW-0378">Hydrolase</keyword>
<dbReference type="OrthoDB" id="783991at2759"/>
<dbReference type="GO" id="GO:0004185">
    <property type="term" value="F:serine-type carboxypeptidase activity"/>
    <property type="evidence" value="ECO:0007669"/>
    <property type="project" value="InterPro"/>
</dbReference>
<proteinExistence type="inferred from homology"/>
<reference evidence="2" key="1">
    <citation type="journal article" date="2017" name="Gigascience">
        <title>The genome draft of coconut (Cocos nucifera).</title>
        <authorList>
            <person name="Xiao Y."/>
            <person name="Xu P."/>
            <person name="Fan H."/>
            <person name="Baudouin L."/>
            <person name="Xia W."/>
            <person name="Bocs S."/>
            <person name="Xu J."/>
            <person name="Li Q."/>
            <person name="Guo A."/>
            <person name="Zhou L."/>
            <person name="Li J."/>
            <person name="Wu Y."/>
            <person name="Ma Z."/>
            <person name="Armero A."/>
            <person name="Issali A.E."/>
            <person name="Liu N."/>
            <person name="Peng M."/>
            <person name="Yang Y."/>
        </authorList>
    </citation>
    <scope>NUCLEOTIDE SEQUENCE</scope>
    <source>
        <tissue evidence="2">Spear leaf of Hainan Tall coconut</tissue>
    </source>
</reference>
<dbReference type="GO" id="GO:0016747">
    <property type="term" value="F:acyltransferase activity, transferring groups other than amino-acyl groups"/>
    <property type="evidence" value="ECO:0007669"/>
    <property type="project" value="TreeGrafter"/>
</dbReference>
<gene>
    <name evidence="2" type="ORF">COCNU_05G000410</name>
</gene>
<evidence type="ECO:0000313" key="3">
    <source>
        <dbReference type="Proteomes" id="UP000797356"/>
    </source>
</evidence>
<dbReference type="InterPro" id="IPR001563">
    <property type="entry name" value="Peptidase_S10"/>
</dbReference>
<evidence type="ECO:0000256" key="1">
    <source>
        <dbReference type="ARBA" id="ARBA00009431"/>
    </source>
</evidence>